<dbReference type="CDD" id="cd04301">
    <property type="entry name" value="NAT_SF"/>
    <property type="match status" value="1"/>
</dbReference>
<reference evidence="4 5" key="1">
    <citation type="submission" date="2020-09" db="EMBL/GenBank/DDBJ databases">
        <title>Pseudoxanthomonas sp. CAU 1598 isolated from sand of Yaerae Beach.</title>
        <authorList>
            <person name="Kim W."/>
        </authorList>
    </citation>
    <scope>NUCLEOTIDE SEQUENCE [LARGE SCALE GENOMIC DNA]</scope>
    <source>
        <strain evidence="4 5">CAU 1598</strain>
    </source>
</reference>
<keyword evidence="1" id="KW-0808">Transferase</keyword>
<dbReference type="GO" id="GO:0016747">
    <property type="term" value="F:acyltransferase activity, transferring groups other than amino-acyl groups"/>
    <property type="evidence" value="ECO:0007669"/>
    <property type="project" value="InterPro"/>
</dbReference>
<dbReference type="Pfam" id="PF00583">
    <property type="entry name" value="Acetyltransf_1"/>
    <property type="match status" value="1"/>
</dbReference>
<sequence length="163" mass="17718">MSFSIRHSEPADIERIRAIYAQPSNVAATLQLPFPSAELWQARLGHLNEGFYSLIACANTEVMGQIGIDVFSAPRRKHVANIGLAVAESARRQGVGSALISAALELCHGWLNVRRVELETYTDNQPAIALFHKHGFVTEGTCSGYAFRAGSYADVHLMAHIAG</sequence>
<dbReference type="EMBL" id="JACYTR010000074">
    <property type="protein sequence ID" value="MBD8527961.1"/>
    <property type="molecule type" value="Genomic_DNA"/>
</dbReference>
<proteinExistence type="predicted"/>
<evidence type="ECO:0000313" key="4">
    <source>
        <dbReference type="EMBL" id="MBD8527961.1"/>
    </source>
</evidence>
<evidence type="ECO:0000313" key="5">
    <source>
        <dbReference type="Proteomes" id="UP000613768"/>
    </source>
</evidence>
<comment type="caution">
    <text evidence="4">The sequence shown here is derived from an EMBL/GenBank/DDBJ whole genome shotgun (WGS) entry which is preliminary data.</text>
</comment>
<dbReference type="PANTHER" id="PTHR43877:SF2">
    <property type="entry name" value="AMINOALKYLPHOSPHONATE N-ACETYLTRANSFERASE-RELATED"/>
    <property type="match status" value="1"/>
</dbReference>
<gene>
    <name evidence="4" type="ORF">IFO71_19615</name>
</gene>
<protein>
    <submittedName>
        <fullName evidence="4">GNAT family N-acetyltransferase</fullName>
    </submittedName>
</protein>
<evidence type="ECO:0000259" key="3">
    <source>
        <dbReference type="PROSITE" id="PS51186"/>
    </source>
</evidence>
<evidence type="ECO:0000256" key="2">
    <source>
        <dbReference type="ARBA" id="ARBA00023315"/>
    </source>
</evidence>
<dbReference type="AlphaFoldDB" id="A0AAW3ZV66"/>
<keyword evidence="5" id="KW-1185">Reference proteome</keyword>
<dbReference type="InterPro" id="IPR000182">
    <property type="entry name" value="GNAT_dom"/>
</dbReference>
<dbReference type="InterPro" id="IPR050832">
    <property type="entry name" value="Bact_Acetyltransf"/>
</dbReference>
<evidence type="ECO:0000256" key="1">
    <source>
        <dbReference type="ARBA" id="ARBA00022679"/>
    </source>
</evidence>
<dbReference type="InterPro" id="IPR016181">
    <property type="entry name" value="Acyl_CoA_acyltransferase"/>
</dbReference>
<name>A0AAW3ZV66_9GAMM</name>
<dbReference type="RefSeq" id="WP_192031382.1">
    <property type="nucleotide sequence ID" value="NZ_JACYTR010000074.1"/>
</dbReference>
<dbReference type="Gene3D" id="3.40.630.30">
    <property type="match status" value="1"/>
</dbReference>
<organism evidence="4 5">
    <name type="scientific">Pseudomarimonas arenosa</name>
    <dbReference type="NCBI Taxonomy" id="2774145"/>
    <lineage>
        <taxon>Bacteria</taxon>
        <taxon>Pseudomonadati</taxon>
        <taxon>Pseudomonadota</taxon>
        <taxon>Gammaproteobacteria</taxon>
        <taxon>Lysobacterales</taxon>
        <taxon>Lysobacteraceae</taxon>
        <taxon>Pseudomarimonas</taxon>
    </lineage>
</organism>
<dbReference type="Proteomes" id="UP000613768">
    <property type="component" value="Unassembled WGS sequence"/>
</dbReference>
<keyword evidence="2" id="KW-0012">Acyltransferase</keyword>
<accession>A0AAW3ZV66</accession>
<feature type="domain" description="N-acetyltransferase" evidence="3">
    <location>
        <begin position="3"/>
        <end position="159"/>
    </location>
</feature>
<dbReference type="PANTHER" id="PTHR43877">
    <property type="entry name" value="AMINOALKYLPHOSPHONATE N-ACETYLTRANSFERASE-RELATED-RELATED"/>
    <property type="match status" value="1"/>
</dbReference>
<dbReference type="PROSITE" id="PS51186">
    <property type="entry name" value="GNAT"/>
    <property type="match status" value="1"/>
</dbReference>
<dbReference type="SUPFAM" id="SSF55729">
    <property type="entry name" value="Acyl-CoA N-acyltransferases (Nat)"/>
    <property type="match status" value="1"/>
</dbReference>